<comment type="caution">
    <text evidence="2">The sequence shown here is derived from an EMBL/GenBank/DDBJ whole genome shotgun (WGS) entry which is preliminary data.</text>
</comment>
<reference evidence="2" key="1">
    <citation type="submission" date="2021-01" db="EMBL/GenBank/DDBJ databases">
        <title>Modified the classification status of verrucomicrobia.</title>
        <authorList>
            <person name="Feng X."/>
        </authorList>
    </citation>
    <scope>NUCLEOTIDE SEQUENCE</scope>
    <source>
        <strain evidence="2">JCM 18052</strain>
    </source>
</reference>
<dbReference type="Proteomes" id="UP000600139">
    <property type="component" value="Unassembled WGS sequence"/>
</dbReference>
<dbReference type="EMBL" id="JAENIK010000011">
    <property type="protein sequence ID" value="MBK1816866.1"/>
    <property type="molecule type" value="Genomic_DNA"/>
</dbReference>
<evidence type="ECO:0000313" key="3">
    <source>
        <dbReference type="Proteomes" id="UP000600139"/>
    </source>
</evidence>
<keyword evidence="3" id="KW-1185">Reference proteome</keyword>
<sequence>MKKSPMVHRLCLLALPALVAGDAHAATRGREPWAFRMILENKTRMLVLALRSDLWASYNPANGTLHKVWNGGVQFQGKVWDFSQKNSVTLGTTYHQLEDAFVFRNLDETVIPAGWTSSGVTTGGQWSFGSSSAVLTSPALDLTKYGNVMLNYFTPGSGGVLRVQVSNNNGATWDAQYWDSLSSPPEDGNQKQLAVNGSQVRLRFIPTTGASTGLQNVSLFGDYQAWSARQDGSPVNARVDWRGYQLVNQTDGIVIKYDIVLPGDVRVAVHEAPEALAGAAMTRKFTVSGLPAGAVLSLELDGTGYNAARTLSGAGALRTAGGDTFLDFTSNGECTLNTTWTP</sequence>
<dbReference type="AlphaFoldDB" id="A0A934R4A4"/>
<keyword evidence="1" id="KW-0732">Signal</keyword>
<accession>A0A934R4A4</accession>
<evidence type="ECO:0000256" key="1">
    <source>
        <dbReference type="SAM" id="SignalP"/>
    </source>
</evidence>
<dbReference type="RefSeq" id="WP_200351790.1">
    <property type="nucleotide sequence ID" value="NZ_BAABHZ010000006.1"/>
</dbReference>
<evidence type="ECO:0000313" key="2">
    <source>
        <dbReference type="EMBL" id="MBK1816866.1"/>
    </source>
</evidence>
<feature type="chain" id="PRO_5037642896" evidence="1">
    <location>
        <begin position="26"/>
        <end position="342"/>
    </location>
</feature>
<protein>
    <submittedName>
        <fullName evidence="2">Uncharacterized protein</fullName>
    </submittedName>
</protein>
<organism evidence="2 3">
    <name type="scientific">Luteolibacter yonseiensis</name>
    <dbReference type="NCBI Taxonomy" id="1144680"/>
    <lineage>
        <taxon>Bacteria</taxon>
        <taxon>Pseudomonadati</taxon>
        <taxon>Verrucomicrobiota</taxon>
        <taxon>Verrucomicrobiia</taxon>
        <taxon>Verrucomicrobiales</taxon>
        <taxon>Verrucomicrobiaceae</taxon>
        <taxon>Luteolibacter</taxon>
    </lineage>
</organism>
<name>A0A934R4A4_9BACT</name>
<proteinExistence type="predicted"/>
<feature type="signal peptide" evidence="1">
    <location>
        <begin position="1"/>
        <end position="25"/>
    </location>
</feature>
<gene>
    <name evidence="2" type="ORF">JIN84_14670</name>
</gene>